<keyword evidence="9 10" id="KW-0472">Membrane</keyword>
<feature type="transmembrane region" description="Helical" evidence="10">
    <location>
        <begin position="837"/>
        <end position="857"/>
    </location>
</feature>
<evidence type="ECO:0000256" key="4">
    <source>
        <dbReference type="ARBA" id="ARBA00022741"/>
    </source>
</evidence>
<keyword evidence="7" id="KW-1278">Translocase</keyword>
<dbReference type="Pfam" id="PF00689">
    <property type="entry name" value="Cation_ATPase_C"/>
    <property type="match status" value="1"/>
</dbReference>
<evidence type="ECO:0000256" key="6">
    <source>
        <dbReference type="ARBA" id="ARBA00022842"/>
    </source>
</evidence>
<keyword evidence="4" id="KW-0547">Nucleotide-binding</keyword>
<evidence type="ECO:0000256" key="3">
    <source>
        <dbReference type="ARBA" id="ARBA00022692"/>
    </source>
</evidence>
<feature type="transmembrane region" description="Helical" evidence="10">
    <location>
        <begin position="770"/>
        <end position="796"/>
    </location>
</feature>
<dbReference type="Proteomes" id="UP000694228">
    <property type="component" value="Chromosome"/>
</dbReference>
<dbReference type="GO" id="GO:0005886">
    <property type="term" value="C:plasma membrane"/>
    <property type="evidence" value="ECO:0007669"/>
    <property type="project" value="TreeGrafter"/>
</dbReference>
<dbReference type="InterPro" id="IPR001757">
    <property type="entry name" value="P_typ_ATPase"/>
</dbReference>
<keyword evidence="6" id="KW-0460">Magnesium</keyword>
<dbReference type="GO" id="GO:0006883">
    <property type="term" value="P:intracellular sodium ion homeostasis"/>
    <property type="evidence" value="ECO:0007669"/>
    <property type="project" value="TreeGrafter"/>
</dbReference>
<name>A0A8F5VQ35_METHU</name>
<dbReference type="InterPro" id="IPR018303">
    <property type="entry name" value="ATPase_P-typ_P_site"/>
</dbReference>
<dbReference type="InterPro" id="IPR004014">
    <property type="entry name" value="ATPase_P-typ_cation-transptr_N"/>
</dbReference>
<protein>
    <submittedName>
        <fullName evidence="12">HAD-IC family P-type ATPase</fullName>
    </submittedName>
</protein>
<dbReference type="Pfam" id="PF00690">
    <property type="entry name" value="Cation_ATPase_N"/>
    <property type="match status" value="1"/>
</dbReference>
<dbReference type="GO" id="GO:0016887">
    <property type="term" value="F:ATP hydrolysis activity"/>
    <property type="evidence" value="ECO:0007669"/>
    <property type="project" value="InterPro"/>
</dbReference>
<dbReference type="GO" id="GO:0030007">
    <property type="term" value="P:intracellular potassium ion homeostasis"/>
    <property type="evidence" value="ECO:0007669"/>
    <property type="project" value="TreeGrafter"/>
</dbReference>
<dbReference type="NCBIfam" id="TIGR01494">
    <property type="entry name" value="ATPase_P-type"/>
    <property type="match status" value="2"/>
</dbReference>
<dbReference type="SMART" id="SM00831">
    <property type="entry name" value="Cation_ATPase_N"/>
    <property type="match status" value="1"/>
</dbReference>
<evidence type="ECO:0000256" key="2">
    <source>
        <dbReference type="ARBA" id="ARBA00022553"/>
    </source>
</evidence>
<evidence type="ECO:0000313" key="13">
    <source>
        <dbReference type="Proteomes" id="UP000694228"/>
    </source>
</evidence>
<evidence type="ECO:0000256" key="5">
    <source>
        <dbReference type="ARBA" id="ARBA00022840"/>
    </source>
</evidence>
<dbReference type="FunFam" id="2.70.150.10:FF:000160">
    <property type="entry name" value="Sarcoplasmic/endoplasmic reticulum calcium ATPase 1"/>
    <property type="match status" value="1"/>
</dbReference>
<feature type="transmembrane region" description="Helical" evidence="10">
    <location>
        <begin position="701"/>
        <end position="722"/>
    </location>
</feature>
<sequence length="905" mass="97698">MVPDSSSHCRKGISWQSLSEPVVREKLATGPNGLSSKEAVTRIQEFGKNELPEAKKVSVFTIFLSQFKSPLIYVLIAAALLSWFLDHLTDTAFITVVILINAIIGTIQEWKAEQSAKALQQLFRITAVVTRDGQEVRIPAEELVPGDYVFLEAGTRVPADLRITQVADCSIDESVLTGESVPVTKQVTVLPEEIPISDQENMAFAGTTVVRGICRGYIVNTGICTEVGKIAVAVADTTLSKPPLIIRMEKFSQHIAVAVLIATAILGVIAVYQGMGIIDVFFFAVALAVSAIPEGLPVALTVVLSIAAHRMAGRNVIVRKMTAVESLGSCTLIASDKTGTLTMNEQTAHIVLLPERESYEVTGTGYTGEGTIQTTSGEILPESARSQVQRLCHIATLCSEAHLDKNQNGWHHSGDPIDVAFLALARKSGLDTTLIQKSVERPLFIPFEAERRYSAAGFIDSEGERFGIKGAAEAVLPYCTRMRTPTGDVDVDQVRFLAKAEELAENGYRVLAVAEAVSPGIPNDPIKSGLPSLVLLGYIGFIDPVRPDARSSVESCQKAGVTVVMVTGDHPATALAIAKTLGIAHTQDQVLTGMEIDALGSVEIPKFFDLVQKARVFARVTPVQKLSIVDALIRMGHFVAVTGDGVNDAPALRRAHIGVAMGSGTDIAKDNASMIITDDRFSSIVAGIEEGRYAYDNIRKVTYLLVSTGAAEVILFTCSLIAHLPLPLLAVQLLWLNLVTNGIQHVGLAFEPGEKGAMNRPPRPPSQGIFNRLMISQILVSSVIMGIIGFIAWYYMISTGVEENTARNLAVLLFVLLENVHVFNCRSEFVSAFRMPLSRNLFLVGSVIAAQAIHQIAMHIPVLQDVLGLEPVTLTQWGVLFAAACIIVVIMEIFKVVWPKVAKTE</sequence>
<evidence type="ECO:0000256" key="8">
    <source>
        <dbReference type="ARBA" id="ARBA00022989"/>
    </source>
</evidence>
<feature type="domain" description="Cation-transporting P-type ATPase N-terminal" evidence="11">
    <location>
        <begin position="14"/>
        <end position="87"/>
    </location>
</feature>
<feature type="transmembrane region" description="Helical" evidence="10">
    <location>
        <begin position="57"/>
        <end position="85"/>
    </location>
</feature>
<feature type="transmembrane region" description="Helical" evidence="10">
    <location>
        <begin position="281"/>
        <end position="307"/>
    </location>
</feature>
<evidence type="ECO:0000256" key="10">
    <source>
        <dbReference type="SAM" id="Phobius"/>
    </source>
</evidence>
<evidence type="ECO:0000256" key="1">
    <source>
        <dbReference type="ARBA" id="ARBA00004127"/>
    </source>
</evidence>
<dbReference type="GO" id="GO:0012505">
    <property type="term" value="C:endomembrane system"/>
    <property type="evidence" value="ECO:0007669"/>
    <property type="project" value="UniProtKB-SubCell"/>
</dbReference>
<dbReference type="EMBL" id="CP077107">
    <property type="protein sequence ID" value="QXO95722.1"/>
    <property type="molecule type" value="Genomic_DNA"/>
</dbReference>
<comment type="subcellular location">
    <subcellularLocation>
        <location evidence="1">Endomembrane system</location>
        <topology evidence="1">Multi-pass membrane protein</topology>
    </subcellularLocation>
</comment>
<dbReference type="InterPro" id="IPR050510">
    <property type="entry name" value="Cation_transp_ATPase_P-type"/>
</dbReference>
<dbReference type="InterPro" id="IPR059000">
    <property type="entry name" value="ATPase_P-type_domA"/>
</dbReference>
<keyword evidence="2" id="KW-0597">Phosphoprotein</keyword>
<dbReference type="Pfam" id="PF08282">
    <property type="entry name" value="Hydrolase_3"/>
    <property type="match status" value="1"/>
</dbReference>
<feature type="transmembrane region" description="Helical" evidence="10">
    <location>
        <begin position="91"/>
        <end position="107"/>
    </location>
</feature>
<proteinExistence type="predicted"/>
<keyword evidence="3 10" id="KW-0812">Transmembrane</keyword>
<dbReference type="GO" id="GO:0005391">
    <property type="term" value="F:P-type sodium:potassium-exchanging transporter activity"/>
    <property type="evidence" value="ECO:0007669"/>
    <property type="project" value="TreeGrafter"/>
</dbReference>
<dbReference type="OrthoDB" id="8588at2157"/>
<dbReference type="PANTHER" id="PTHR43294">
    <property type="entry name" value="SODIUM/POTASSIUM-TRANSPORTING ATPASE SUBUNIT ALPHA"/>
    <property type="match status" value="1"/>
</dbReference>
<dbReference type="InterPro" id="IPR044492">
    <property type="entry name" value="P_typ_ATPase_HD_dom"/>
</dbReference>
<feature type="transmembrane region" description="Helical" evidence="10">
    <location>
        <begin position="255"/>
        <end position="275"/>
    </location>
</feature>
<dbReference type="PROSITE" id="PS00154">
    <property type="entry name" value="ATPASE_E1_E2"/>
    <property type="match status" value="1"/>
</dbReference>
<dbReference type="Pfam" id="PF00122">
    <property type="entry name" value="E1-E2_ATPase"/>
    <property type="match status" value="1"/>
</dbReference>
<evidence type="ECO:0000256" key="7">
    <source>
        <dbReference type="ARBA" id="ARBA00022967"/>
    </source>
</evidence>
<keyword evidence="8 10" id="KW-1133">Transmembrane helix</keyword>
<dbReference type="Pfam" id="PF13246">
    <property type="entry name" value="Cation_ATPase"/>
    <property type="match status" value="1"/>
</dbReference>
<dbReference type="SFLD" id="SFLDG00002">
    <property type="entry name" value="C1.7:_P-type_atpase_like"/>
    <property type="match status" value="1"/>
</dbReference>
<dbReference type="SFLD" id="SFLDF00027">
    <property type="entry name" value="p-type_atpase"/>
    <property type="match status" value="1"/>
</dbReference>
<dbReference type="InterPro" id="IPR006068">
    <property type="entry name" value="ATPase_P-typ_cation-transptr_C"/>
</dbReference>
<dbReference type="GO" id="GO:0036376">
    <property type="term" value="P:sodium ion export across plasma membrane"/>
    <property type="evidence" value="ECO:0007669"/>
    <property type="project" value="TreeGrafter"/>
</dbReference>
<evidence type="ECO:0000313" key="12">
    <source>
        <dbReference type="EMBL" id="QXO95722.1"/>
    </source>
</evidence>
<feature type="transmembrane region" description="Helical" evidence="10">
    <location>
        <begin position="877"/>
        <end position="898"/>
    </location>
</feature>
<evidence type="ECO:0000256" key="9">
    <source>
        <dbReference type="ARBA" id="ARBA00023136"/>
    </source>
</evidence>
<dbReference type="GO" id="GO:1990573">
    <property type="term" value="P:potassium ion import across plasma membrane"/>
    <property type="evidence" value="ECO:0007669"/>
    <property type="project" value="TreeGrafter"/>
</dbReference>
<dbReference type="AlphaFoldDB" id="A0A8F5VQ35"/>
<dbReference type="PANTHER" id="PTHR43294:SF20">
    <property type="entry name" value="P-TYPE ATPASE"/>
    <property type="match status" value="1"/>
</dbReference>
<accession>A0A8F5VQ35</accession>
<reference evidence="12 13" key="1">
    <citation type="submission" date="2021-06" db="EMBL/GenBank/DDBJ databases">
        <title>Complete genome sequence of the secondary alcohol utilizing methanogen Methanospirillum hungatei strain GP1.</title>
        <authorList>
            <person name="Day L.A."/>
            <person name="Costa K.C."/>
        </authorList>
    </citation>
    <scope>NUCLEOTIDE SEQUENCE [LARGE SCALE GENOMIC DNA]</scope>
    <source>
        <strain evidence="12 13">GP1</strain>
    </source>
</reference>
<evidence type="ECO:0000259" key="11">
    <source>
        <dbReference type="SMART" id="SM00831"/>
    </source>
</evidence>
<organism evidence="12 13">
    <name type="scientific">Methanospirillum hungatei</name>
    <dbReference type="NCBI Taxonomy" id="2203"/>
    <lineage>
        <taxon>Archaea</taxon>
        <taxon>Methanobacteriati</taxon>
        <taxon>Methanobacteriota</taxon>
        <taxon>Stenosarchaea group</taxon>
        <taxon>Methanomicrobia</taxon>
        <taxon>Methanomicrobiales</taxon>
        <taxon>Methanospirillaceae</taxon>
        <taxon>Methanospirillum</taxon>
    </lineage>
</organism>
<dbReference type="GO" id="GO:1902600">
    <property type="term" value="P:proton transmembrane transport"/>
    <property type="evidence" value="ECO:0007669"/>
    <property type="project" value="TreeGrafter"/>
</dbReference>
<gene>
    <name evidence="12" type="ORF">KSK55_04830</name>
</gene>
<dbReference type="GO" id="GO:0005524">
    <property type="term" value="F:ATP binding"/>
    <property type="evidence" value="ECO:0007669"/>
    <property type="project" value="UniProtKB-KW"/>
</dbReference>
<dbReference type="SFLD" id="SFLDS00003">
    <property type="entry name" value="Haloacid_Dehalogenase"/>
    <property type="match status" value="1"/>
</dbReference>
<keyword evidence="5" id="KW-0067">ATP-binding</keyword>